<protein>
    <recommendedName>
        <fullName evidence="1">MMS19 nucleotide excision repair protein</fullName>
    </recommendedName>
</protein>
<dbReference type="PANTHER" id="PTHR12891:SF0">
    <property type="entry name" value="MMS19 NUCLEOTIDE EXCISION REPAIR PROTEIN HOMOLOG"/>
    <property type="match status" value="1"/>
</dbReference>
<comment type="subcellular location">
    <subcellularLocation>
        <location evidence="1">Nucleus</location>
    </subcellularLocation>
</comment>
<dbReference type="InterPro" id="IPR039920">
    <property type="entry name" value="MMS19"/>
</dbReference>
<dbReference type="GO" id="GO:0016226">
    <property type="term" value="P:iron-sulfur cluster assembly"/>
    <property type="evidence" value="ECO:0007669"/>
    <property type="project" value="UniProtKB-UniRule"/>
</dbReference>
<dbReference type="GO" id="GO:0051604">
    <property type="term" value="P:protein maturation"/>
    <property type="evidence" value="ECO:0007669"/>
    <property type="project" value="UniProtKB-UniRule"/>
</dbReference>
<dbReference type="EMBL" id="HBGU01005676">
    <property type="protein sequence ID" value="CAD9402778.1"/>
    <property type="molecule type" value="Transcribed_RNA"/>
</dbReference>
<comment type="function">
    <text evidence="1">Key component of the cytosolic iron-sulfur protein assembly (CIA) complex, a multiprotein complex that mediates the incorporation of iron-sulfur cluster into apoproteins specifically involved in DNA metabolism and genomic integrity. In the CIA complex, MMS19 acts as an adapter between early-acting CIA components and a subset of cellular target iron-sulfur proteins.</text>
</comment>
<dbReference type="GO" id="GO:0006281">
    <property type="term" value="P:DNA repair"/>
    <property type="evidence" value="ECO:0007669"/>
    <property type="project" value="UniProtKB-UniRule"/>
</dbReference>
<keyword evidence="1" id="KW-0227">DNA damage</keyword>
<comment type="similarity">
    <text evidence="1">Belongs to the MET18/MMS19 family.</text>
</comment>
<name>A0A7S2BPP9_9EUKA</name>
<dbReference type="GO" id="GO:0005634">
    <property type="term" value="C:nucleus"/>
    <property type="evidence" value="ECO:0007669"/>
    <property type="project" value="UniProtKB-SubCell"/>
</dbReference>
<keyword evidence="1" id="KW-0539">Nucleus</keyword>
<feature type="region of interest" description="Disordered" evidence="2">
    <location>
        <begin position="1"/>
        <end position="39"/>
    </location>
</feature>
<proteinExistence type="inferred from homology"/>
<dbReference type="GO" id="GO:0097361">
    <property type="term" value="C:cytosolic [4Fe-4S] assembly targeting complex"/>
    <property type="evidence" value="ECO:0007669"/>
    <property type="project" value="UniProtKB-UniRule"/>
</dbReference>
<reference evidence="3" key="1">
    <citation type="submission" date="2021-01" db="EMBL/GenBank/DDBJ databases">
        <authorList>
            <person name="Corre E."/>
            <person name="Pelletier E."/>
            <person name="Niang G."/>
            <person name="Scheremetjew M."/>
            <person name="Finn R."/>
            <person name="Kale V."/>
            <person name="Holt S."/>
            <person name="Cochrane G."/>
            <person name="Meng A."/>
            <person name="Brown T."/>
            <person name="Cohen L."/>
        </authorList>
    </citation>
    <scope>NUCLEOTIDE SEQUENCE</scope>
    <source>
        <strain evidence="3">UTEX LB 985</strain>
    </source>
</reference>
<sequence length="153" mass="16599">MEGPPRTPGEPMADEPAHHPPSHSPSSSPPAPSPLEETSAESRWRLFPAVLQLVSCLSSQLSEVDAEPLGALLPVLLSLLDASGGNSAGVLQMQTLQATIECLDAARALPYHQLVPQKKRVLNALQPALDHRKRLVRQAARLCTNNWHMLSQR</sequence>
<gene>
    <name evidence="3" type="ORF">CBRE1094_LOCUS3073</name>
</gene>
<evidence type="ECO:0000256" key="2">
    <source>
        <dbReference type="SAM" id="MobiDB-lite"/>
    </source>
</evidence>
<accession>A0A7S2BPP9</accession>
<evidence type="ECO:0000256" key="1">
    <source>
        <dbReference type="RuleBase" id="RU367072"/>
    </source>
</evidence>
<keyword evidence="1" id="KW-0234">DNA repair</keyword>
<organism evidence="3">
    <name type="scientific">Haptolina brevifila</name>
    <dbReference type="NCBI Taxonomy" id="156173"/>
    <lineage>
        <taxon>Eukaryota</taxon>
        <taxon>Haptista</taxon>
        <taxon>Haptophyta</taxon>
        <taxon>Prymnesiophyceae</taxon>
        <taxon>Prymnesiales</taxon>
        <taxon>Prymnesiaceae</taxon>
        <taxon>Haptolina</taxon>
    </lineage>
</organism>
<evidence type="ECO:0000313" key="3">
    <source>
        <dbReference type="EMBL" id="CAD9402778.1"/>
    </source>
</evidence>
<dbReference type="AlphaFoldDB" id="A0A7S2BPP9"/>
<dbReference type="PANTHER" id="PTHR12891">
    <property type="entry name" value="DNA REPAIR/TRANSCRIPTION PROTEIN MET18/MMS19"/>
    <property type="match status" value="1"/>
</dbReference>